<dbReference type="AlphaFoldDB" id="A0A1C3NVA3"/>
<feature type="compositionally biased region" description="Low complexity" evidence="1">
    <location>
        <begin position="156"/>
        <end position="176"/>
    </location>
</feature>
<dbReference type="Proteomes" id="UP000199013">
    <property type="component" value="Unassembled WGS sequence"/>
</dbReference>
<evidence type="ECO:0000313" key="2">
    <source>
        <dbReference type="EMBL" id="SBW19366.1"/>
    </source>
</evidence>
<gene>
    <name evidence="2" type="ORF">FDG2_1281</name>
</gene>
<keyword evidence="3" id="KW-1185">Reference proteome</keyword>
<proteinExistence type="predicted"/>
<evidence type="ECO:0000256" key="1">
    <source>
        <dbReference type="SAM" id="MobiDB-lite"/>
    </source>
</evidence>
<organism evidence="2 3">
    <name type="scientific">Candidatus Protofrankia californiensis</name>
    <dbReference type="NCBI Taxonomy" id="1839754"/>
    <lineage>
        <taxon>Bacteria</taxon>
        <taxon>Bacillati</taxon>
        <taxon>Actinomycetota</taxon>
        <taxon>Actinomycetes</taxon>
        <taxon>Frankiales</taxon>
        <taxon>Frankiaceae</taxon>
        <taxon>Protofrankia</taxon>
    </lineage>
</organism>
<evidence type="ECO:0000313" key="3">
    <source>
        <dbReference type="Proteomes" id="UP000199013"/>
    </source>
</evidence>
<dbReference type="EMBL" id="FLUV01000537">
    <property type="protein sequence ID" value="SBW19366.1"/>
    <property type="molecule type" value="Genomic_DNA"/>
</dbReference>
<dbReference type="InterPro" id="IPR035897">
    <property type="entry name" value="Toll_tir_struct_dom_sf"/>
</dbReference>
<feature type="region of interest" description="Disordered" evidence="1">
    <location>
        <begin position="150"/>
        <end position="199"/>
    </location>
</feature>
<dbReference type="Gene3D" id="3.40.50.10140">
    <property type="entry name" value="Toll/interleukin-1 receptor homology (TIR) domain"/>
    <property type="match status" value="1"/>
</dbReference>
<sequence length="251" mass="26993">MSRPRSPGSHPGARPAEAISGLAPSPHLQTQGRSPVRSLGAGLHRVHRVHNWSSDGGLSGVRVAGRSDGEPAAFLSYAHGDGDHDDGLITAFRRRLEDEPRAQTGRRGLQIFQDRDDIAWGQAREDRIDRGIPRHHLVYVRSLACSLNTPSACSNRPSAGPRPGSAAPPQRTAGPGPSSPPTPSSSSERPRASDAFQRCRGWGRRPFNHRCTVLGSTPTDRARVSISMPLDAIATRKYSLVPRAPTVAPSR</sequence>
<name>A0A1C3NVA3_9ACTN</name>
<accession>A0A1C3NVA3</accession>
<feature type="region of interest" description="Disordered" evidence="1">
    <location>
        <begin position="1"/>
        <end position="39"/>
    </location>
</feature>
<reference evidence="3" key="1">
    <citation type="submission" date="2016-02" db="EMBL/GenBank/DDBJ databases">
        <authorList>
            <person name="Wibberg D."/>
        </authorList>
    </citation>
    <scope>NUCLEOTIDE SEQUENCE [LARGE SCALE GENOMIC DNA]</scope>
</reference>
<protein>
    <submittedName>
        <fullName evidence="2">Uncharacterized protein</fullName>
    </submittedName>
</protein>